<dbReference type="EMBL" id="PDUG01000004">
    <property type="protein sequence ID" value="PIC31503.1"/>
    <property type="molecule type" value="Genomic_DNA"/>
</dbReference>
<reference evidence="4" key="1">
    <citation type="submission" date="2017-10" db="EMBL/GenBank/DDBJ databases">
        <title>Rapid genome shrinkage in a self-fertile nematode reveals novel sperm competition proteins.</title>
        <authorList>
            <person name="Yin D."/>
            <person name="Schwarz E.M."/>
            <person name="Thomas C.G."/>
            <person name="Felde R.L."/>
            <person name="Korf I.F."/>
            <person name="Cutter A.D."/>
            <person name="Schartner C.M."/>
            <person name="Ralston E.J."/>
            <person name="Meyer B.J."/>
            <person name="Haag E.S."/>
        </authorList>
    </citation>
    <scope>NUCLEOTIDE SEQUENCE [LARGE SCALE GENOMIC DNA]</scope>
    <source>
        <strain evidence="4">JU1422</strain>
    </source>
</reference>
<dbReference type="InterPro" id="IPR035940">
    <property type="entry name" value="CAP_sf"/>
</dbReference>
<feature type="signal peptide" evidence="2">
    <location>
        <begin position="1"/>
        <end position="20"/>
    </location>
</feature>
<dbReference type="Proteomes" id="UP000230233">
    <property type="component" value="Chromosome IV"/>
</dbReference>
<sequence length="424" mass="47737">MKAFNVFIVILALVCLHATGTKLVSTTKEEYLKELNELRRDVAKKYRIPNMYKLFWNDTLAEEGLLAKYNGLWETRRQTYRDSDTLEEVRDLDSDLAEDNRTALVEEYNEKKEMHELEVLTPGQQEIGCIEWYKAPYFTYCFLEPDGTGNSWNTSQGEPGSACAQGFVNDDGLCSPVIEPTPTAHPTGTKFLRTTKKEYIKDLNKLRRDAAKKYKIPNMYELFWDNALAEASLLSNFSGIWKTKRRIWQDSDPFKEVRNLDSDLAMENRATLINAFVGGGFMSEAEVLIPGQQRIGCIPWDKKFDYNGFSVFYFTYCFLEPEGTGNSWNMTQGEPGSVCASGFENNDGLCSPARPTTPSPEPTTPKPKIPQPKIVGPKPTAPPKASRFESDSDSKPAQDSDLPTDGASCGQIGMTLILVFSMIF</sequence>
<evidence type="ECO:0008006" key="5">
    <source>
        <dbReference type="Google" id="ProtNLM"/>
    </source>
</evidence>
<keyword evidence="4" id="KW-1185">Reference proteome</keyword>
<feature type="compositionally biased region" description="Basic and acidic residues" evidence="1">
    <location>
        <begin position="386"/>
        <end position="398"/>
    </location>
</feature>
<dbReference type="Gene3D" id="3.40.33.10">
    <property type="entry name" value="CAP"/>
    <property type="match status" value="1"/>
</dbReference>
<feature type="chain" id="PRO_5013693905" description="SCP domain-containing protein" evidence="2">
    <location>
        <begin position="21"/>
        <end position="424"/>
    </location>
</feature>
<accession>A0A2G5TW83</accession>
<evidence type="ECO:0000313" key="4">
    <source>
        <dbReference type="Proteomes" id="UP000230233"/>
    </source>
</evidence>
<comment type="caution">
    <text evidence="3">The sequence shown here is derived from an EMBL/GenBank/DDBJ whole genome shotgun (WGS) entry which is preliminary data.</text>
</comment>
<feature type="compositionally biased region" description="Pro residues" evidence="1">
    <location>
        <begin position="355"/>
        <end position="370"/>
    </location>
</feature>
<dbReference type="SUPFAM" id="SSF55797">
    <property type="entry name" value="PR-1-like"/>
    <property type="match status" value="1"/>
</dbReference>
<dbReference type="AlphaFoldDB" id="A0A2G5TW83"/>
<evidence type="ECO:0000256" key="1">
    <source>
        <dbReference type="SAM" id="MobiDB-lite"/>
    </source>
</evidence>
<proteinExistence type="predicted"/>
<gene>
    <name evidence="3" type="primary">Cnig_chr_IV.g12184</name>
    <name evidence="3" type="ORF">B9Z55_012184</name>
</gene>
<name>A0A2G5TW83_9PELO</name>
<evidence type="ECO:0000313" key="3">
    <source>
        <dbReference type="EMBL" id="PIC31503.1"/>
    </source>
</evidence>
<evidence type="ECO:0000256" key="2">
    <source>
        <dbReference type="SAM" id="SignalP"/>
    </source>
</evidence>
<keyword evidence="2" id="KW-0732">Signal</keyword>
<protein>
    <recommendedName>
        <fullName evidence="5">SCP domain-containing protein</fullName>
    </recommendedName>
</protein>
<organism evidence="3 4">
    <name type="scientific">Caenorhabditis nigoni</name>
    <dbReference type="NCBI Taxonomy" id="1611254"/>
    <lineage>
        <taxon>Eukaryota</taxon>
        <taxon>Metazoa</taxon>
        <taxon>Ecdysozoa</taxon>
        <taxon>Nematoda</taxon>
        <taxon>Chromadorea</taxon>
        <taxon>Rhabditida</taxon>
        <taxon>Rhabditina</taxon>
        <taxon>Rhabditomorpha</taxon>
        <taxon>Rhabditoidea</taxon>
        <taxon>Rhabditidae</taxon>
        <taxon>Peloderinae</taxon>
        <taxon>Caenorhabditis</taxon>
    </lineage>
</organism>
<feature type="region of interest" description="Disordered" evidence="1">
    <location>
        <begin position="349"/>
        <end position="408"/>
    </location>
</feature>